<comment type="caution">
    <text evidence="3">The sequence shown here is derived from an EMBL/GenBank/DDBJ whole genome shotgun (WGS) entry which is preliminary data.</text>
</comment>
<dbReference type="InterPro" id="IPR054612">
    <property type="entry name" value="Phage_capsid-like_C"/>
</dbReference>
<organism evidence="3 4">
    <name type="scientific">Nocardia uniformis</name>
    <dbReference type="NCBI Taxonomy" id="53432"/>
    <lineage>
        <taxon>Bacteria</taxon>
        <taxon>Bacillati</taxon>
        <taxon>Actinomycetota</taxon>
        <taxon>Actinomycetes</taxon>
        <taxon>Mycobacteriales</taxon>
        <taxon>Nocardiaceae</taxon>
        <taxon>Nocardia</taxon>
    </lineage>
</organism>
<dbReference type="Gene3D" id="3.30.2400.10">
    <property type="entry name" value="Major capsid protein gp5"/>
    <property type="match status" value="1"/>
</dbReference>
<dbReference type="SUPFAM" id="SSF56563">
    <property type="entry name" value="Major capsid protein gp5"/>
    <property type="match status" value="1"/>
</dbReference>
<accession>A0A849BR59</accession>
<sequence>MTVNTTSAKSLIAEQVSTVLIQPLEAASVVLSNGPTVYQSAEPLRLPTLTGGETASFVGEGEDIPETSTGFNHIDLMPSDRKSIKTLETLTKETIRQSAVGVEAALRARLVKIVADKLDSALLGGDGADKSITGIINQAKVQKMPDADLTKPDTYLDAIAKCIANEVTPNRWFINGEDFIALRKVKDKQDRYLLEADLTKDATYRLFGIPVVVTNKIAKGKVVLADMSQVAVVRDIAPEIQILTEAFATKGKVGIIVDTRFDLGLLHPEGVVVLTAKTTR</sequence>
<dbReference type="NCBIfam" id="TIGR01554">
    <property type="entry name" value="major_cap_HK97"/>
    <property type="match status" value="1"/>
</dbReference>
<protein>
    <submittedName>
        <fullName evidence="3">Phage major capsid protein</fullName>
    </submittedName>
</protein>
<dbReference type="Proteomes" id="UP000586827">
    <property type="component" value="Unassembled WGS sequence"/>
</dbReference>
<feature type="domain" description="Phage capsid-like C-terminal" evidence="2">
    <location>
        <begin position="11"/>
        <end position="275"/>
    </location>
</feature>
<comment type="subcellular location">
    <subcellularLocation>
        <location evidence="1">Virion</location>
    </subcellularLocation>
</comment>
<dbReference type="Pfam" id="PF05065">
    <property type="entry name" value="Phage_capsid"/>
    <property type="match status" value="1"/>
</dbReference>
<gene>
    <name evidence="3" type="ORF">HLB23_04690</name>
</gene>
<reference evidence="3 4" key="1">
    <citation type="submission" date="2020-05" db="EMBL/GenBank/DDBJ databases">
        <title>MicrobeNet Type strains.</title>
        <authorList>
            <person name="Nicholson A.C."/>
        </authorList>
    </citation>
    <scope>NUCLEOTIDE SEQUENCE [LARGE SCALE GENOMIC DNA]</scope>
    <source>
        <strain evidence="3 4">JCM 3224</strain>
    </source>
</reference>
<dbReference type="RefSeq" id="WP_067526862.1">
    <property type="nucleotide sequence ID" value="NZ_JABELX010000001.1"/>
</dbReference>
<evidence type="ECO:0000313" key="3">
    <source>
        <dbReference type="EMBL" id="NNH69172.1"/>
    </source>
</evidence>
<dbReference type="EMBL" id="JABELX010000001">
    <property type="protein sequence ID" value="NNH69172.1"/>
    <property type="molecule type" value="Genomic_DNA"/>
</dbReference>
<evidence type="ECO:0000259" key="2">
    <source>
        <dbReference type="Pfam" id="PF05065"/>
    </source>
</evidence>
<dbReference type="Gene3D" id="3.30.2320.10">
    <property type="entry name" value="hypothetical protein PF0899 domain"/>
    <property type="match status" value="1"/>
</dbReference>
<dbReference type="InterPro" id="IPR024455">
    <property type="entry name" value="Phage_capsid"/>
</dbReference>
<proteinExistence type="predicted"/>
<name>A0A849BR59_9NOCA</name>
<evidence type="ECO:0000256" key="1">
    <source>
        <dbReference type="ARBA" id="ARBA00004328"/>
    </source>
</evidence>
<keyword evidence="4" id="KW-1185">Reference proteome</keyword>
<dbReference type="AlphaFoldDB" id="A0A849BR59"/>
<evidence type="ECO:0000313" key="4">
    <source>
        <dbReference type="Proteomes" id="UP000586827"/>
    </source>
</evidence>